<feature type="transmembrane region" description="Helical" evidence="8">
    <location>
        <begin position="448"/>
        <end position="467"/>
    </location>
</feature>
<dbReference type="EMBL" id="CAICTM010000273">
    <property type="protein sequence ID" value="CAB9506661.1"/>
    <property type="molecule type" value="Genomic_DNA"/>
</dbReference>
<evidence type="ECO:0000313" key="9">
    <source>
        <dbReference type="EMBL" id="CAB9506661.1"/>
    </source>
</evidence>
<reference evidence="9" key="1">
    <citation type="submission" date="2020-06" db="EMBL/GenBank/DDBJ databases">
        <authorList>
            <consortium name="Plant Systems Biology data submission"/>
        </authorList>
    </citation>
    <scope>NUCLEOTIDE SEQUENCE</scope>
    <source>
        <strain evidence="9">D6</strain>
    </source>
</reference>
<proteinExistence type="predicted"/>
<keyword evidence="10" id="KW-1185">Reference proteome</keyword>
<gene>
    <name evidence="9" type="ORF">SEMRO_274_G105490.1</name>
</gene>
<feature type="region of interest" description="Disordered" evidence="7">
    <location>
        <begin position="584"/>
        <end position="611"/>
    </location>
</feature>
<feature type="region of interest" description="Disordered" evidence="7">
    <location>
        <begin position="176"/>
        <end position="211"/>
    </location>
</feature>
<comment type="caution">
    <text evidence="9">The sequence shown here is derived from an EMBL/GenBank/DDBJ whole genome shotgun (WGS) entry which is preliminary data.</text>
</comment>
<evidence type="ECO:0000256" key="5">
    <source>
        <dbReference type="ARBA" id="ARBA00023065"/>
    </source>
</evidence>
<evidence type="ECO:0000256" key="7">
    <source>
        <dbReference type="SAM" id="MobiDB-lite"/>
    </source>
</evidence>
<name>A0A9N8DQH1_9STRA</name>
<organism evidence="9 10">
    <name type="scientific">Seminavis robusta</name>
    <dbReference type="NCBI Taxonomy" id="568900"/>
    <lineage>
        <taxon>Eukaryota</taxon>
        <taxon>Sar</taxon>
        <taxon>Stramenopiles</taxon>
        <taxon>Ochrophyta</taxon>
        <taxon>Bacillariophyta</taxon>
        <taxon>Bacillariophyceae</taxon>
        <taxon>Bacillariophycidae</taxon>
        <taxon>Naviculales</taxon>
        <taxon>Naviculaceae</taxon>
        <taxon>Seminavis</taxon>
    </lineage>
</organism>
<feature type="compositionally biased region" description="Basic residues" evidence="7">
    <location>
        <begin position="176"/>
        <end position="186"/>
    </location>
</feature>
<evidence type="ECO:0000256" key="8">
    <source>
        <dbReference type="SAM" id="Phobius"/>
    </source>
</evidence>
<evidence type="ECO:0000256" key="4">
    <source>
        <dbReference type="ARBA" id="ARBA00022989"/>
    </source>
</evidence>
<keyword evidence="6 8" id="KW-0472">Membrane</keyword>
<dbReference type="OrthoDB" id="41192at2759"/>
<dbReference type="Proteomes" id="UP001153069">
    <property type="component" value="Unassembled WGS sequence"/>
</dbReference>
<dbReference type="PANTHER" id="PTHR33281">
    <property type="entry name" value="UPF0187 PROTEIN YNEE"/>
    <property type="match status" value="1"/>
</dbReference>
<keyword evidence="4 8" id="KW-1133">Transmembrane helix</keyword>
<keyword evidence="3 8" id="KW-0812">Transmembrane</keyword>
<feature type="compositionally biased region" description="Basic residues" evidence="7">
    <location>
        <begin position="236"/>
        <end position="252"/>
    </location>
</feature>
<comment type="subcellular location">
    <subcellularLocation>
        <location evidence="1">Membrane</location>
        <topology evidence="1">Multi-pass membrane protein</topology>
    </subcellularLocation>
</comment>
<accession>A0A9N8DQH1</accession>
<evidence type="ECO:0000256" key="3">
    <source>
        <dbReference type="ARBA" id="ARBA00022692"/>
    </source>
</evidence>
<feature type="compositionally biased region" description="Low complexity" evidence="7">
    <location>
        <begin position="187"/>
        <end position="203"/>
    </location>
</feature>
<protein>
    <submittedName>
        <fullName evidence="9">Bestrophin, RFP-TM, chloride channel</fullName>
    </submittedName>
</protein>
<dbReference type="PANTHER" id="PTHR33281:SF20">
    <property type="match status" value="1"/>
</dbReference>
<sequence length="611" mass="68744">MIKYPSGAFGFRILFRIRGSAVFKAFMPGLVSSIIYVVLFHTTELNEDDGQIMDHPYPMGALIAAFTFLLSFRANFSYNRYWEAFTAVHAMHSKWLDVGIDLAAFHLQAARYDGSKPPSFGANPHLSSLEIERKRHEPTMQEIEHQVDERIEMREKELEDARTSRASGSTSRFSRWWRLRRRRRRNNSMSNSSKPQQQQQSTTPHHHHQVANNARASLEFRIEHTKKNINAPPTHKTSKKKKKKQPKKGHRRIVSTVSVANEGAARVNIDEKPLFLQEGAHLLSLLSAVAMSTLRNDLENAESPLIPFTPGAPFPCVDPDGVTADVRTDWVSPDEEFWFPTLRYLFGLSRNEKSRSVYNAARPFRVIGGVSDNEILLLQAARGPQAKVNLVSLWVQEFIAREHLAGSTGKVAPPIMSRLFQYVSDGCLNYNQARKIAYIPFPFPHAQIVGFFVMVIVAFVPILMLSFVTGELLGFFLNLLTVMCFAGLHEVSRELENPFQNAPNDLPANNLHAQYNEALMAMFAGYHPDAFWEVKEDTGVDDESDPQLPVESINLGEIVAGLQDGEAPPPIQPMNMEEFVAGMQDGNADEGDRSYHRGPSGLDDSFIVLPS</sequence>
<evidence type="ECO:0000256" key="2">
    <source>
        <dbReference type="ARBA" id="ARBA00022448"/>
    </source>
</evidence>
<dbReference type="GO" id="GO:0016020">
    <property type="term" value="C:membrane"/>
    <property type="evidence" value="ECO:0007669"/>
    <property type="project" value="UniProtKB-SubCell"/>
</dbReference>
<dbReference type="AlphaFoldDB" id="A0A9N8DQH1"/>
<dbReference type="GO" id="GO:0005254">
    <property type="term" value="F:chloride channel activity"/>
    <property type="evidence" value="ECO:0007669"/>
    <property type="project" value="InterPro"/>
</dbReference>
<evidence type="ECO:0000256" key="1">
    <source>
        <dbReference type="ARBA" id="ARBA00004141"/>
    </source>
</evidence>
<evidence type="ECO:0000313" key="10">
    <source>
        <dbReference type="Proteomes" id="UP001153069"/>
    </source>
</evidence>
<keyword evidence="5" id="KW-0406">Ion transport</keyword>
<keyword evidence="2" id="KW-0813">Transport</keyword>
<dbReference type="Pfam" id="PF25539">
    <property type="entry name" value="Bestrophin_2"/>
    <property type="match status" value="1"/>
</dbReference>
<evidence type="ECO:0000256" key="6">
    <source>
        <dbReference type="ARBA" id="ARBA00023136"/>
    </source>
</evidence>
<feature type="transmembrane region" description="Helical" evidence="8">
    <location>
        <begin position="21"/>
        <end position="39"/>
    </location>
</feature>
<feature type="region of interest" description="Disordered" evidence="7">
    <location>
        <begin position="226"/>
        <end position="252"/>
    </location>
</feature>
<dbReference type="InterPro" id="IPR044669">
    <property type="entry name" value="YneE/VCCN1/2-like"/>
</dbReference>
<feature type="transmembrane region" description="Helical" evidence="8">
    <location>
        <begin position="59"/>
        <end position="76"/>
    </location>
</feature>